<comment type="caution">
    <text evidence="1">The sequence shown here is derived from an EMBL/GenBank/DDBJ whole genome shotgun (WGS) entry which is preliminary data.</text>
</comment>
<accession>A0ABR4CAQ6</accession>
<evidence type="ECO:0000313" key="1">
    <source>
        <dbReference type="EMBL" id="KAL2067033.1"/>
    </source>
</evidence>
<keyword evidence="2" id="KW-1185">Reference proteome</keyword>
<name>A0ABR4CAQ6_9HELO</name>
<evidence type="ECO:0000313" key="2">
    <source>
        <dbReference type="Proteomes" id="UP001595075"/>
    </source>
</evidence>
<proteinExistence type="predicted"/>
<organism evidence="1 2">
    <name type="scientific">Oculimacula yallundae</name>
    <dbReference type="NCBI Taxonomy" id="86028"/>
    <lineage>
        <taxon>Eukaryota</taxon>
        <taxon>Fungi</taxon>
        <taxon>Dikarya</taxon>
        <taxon>Ascomycota</taxon>
        <taxon>Pezizomycotina</taxon>
        <taxon>Leotiomycetes</taxon>
        <taxon>Helotiales</taxon>
        <taxon>Ploettnerulaceae</taxon>
        <taxon>Oculimacula</taxon>
    </lineage>
</organism>
<gene>
    <name evidence="1" type="ORF">VTL71DRAFT_1457</name>
</gene>
<dbReference type="Proteomes" id="UP001595075">
    <property type="component" value="Unassembled WGS sequence"/>
</dbReference>
<sequence>MPCISVQLYTIISASLGYEVTKLRMVTRTCFSFTYFTKVTRFLMIFFTTSKHTPRIHTYSSSLMHAQESPQHSTHICTFLVFIPFIQFEVGGLHAIKAKPVKINCPEVNLSQPRHAVYKH</sequence>
<reference evidence="1 2" key="1">
    <citation type="journal article" date="2024" name="Commun. Biol.">
        <title>Comparative genomic analysis of thermophilic fungi reveals convergent evolutionary adaptations and gene losses.</title>
        <authorList>
            <person name="Steindorff A.S."/>
            <person name="Aguilar-Pontes M.V."/>
            <person name="Robinson A.J."/>
            <person name="Andreopoulos B."/>
            <person name="LaButti K."/>
            <person name="Kuo A."/>
            <person name="Mondo S."/>
            <person name="Riley R."/>
            <person name="Otillar R."/>
            <person name="Haridas S."/>
            <person name="Lipzen A."/>
            <person name="Grimwood J."/>
            <person name="Schmutz J."/>
            <person name="Clum A."/>
            <person name="Reid I.D."/>
            <person name="Moisan M.C."/>
            <person name="Butler G."/>
            <person name="Nguyen T.T.M."/>
            <person name="Dewar K."/>
            <person name="Conant G."/>
            <person name="Drula E."/>
            <person name="Henrissat B."/>
            <person name="Hansel C."/>
            <person name="Singer S."/>
            <person name="Hutchinson M.I."/>
            <person name="de Vries R.P."/>
            <person name="Natvig D.O."/>
            <person name="Powell A.J."/>
            <person name="Tsang A."/>
            <person name="Grigoriev I.V."/>
        </authorList>
    </citation>
    <scope>NUCLEOTIDE SEQUENCE [LARGE SCALE GENOMIC DNA]</scope>
    <source>
        <strain evidence="1 2">CBS 494.80</strain>
    </source>
</reference>
<dbReference type="EMBL" id="JAZHXI010000010">
    <property type="protein sequence ID" value="KAL2067033.1"/>
    <property type="molecule type" value="Genomic_DNA"/>
</dbReference>
<protein>
    <submittedName>
        <fullName evidence="1">Uncharacterized protein</fullName>
    </submittedName>
</protein>